<evidence type="ECO:0000313" key="1">
    <source>
        <dbReference type="EMBL" id="KAL0169498.1"/>
    </source>
</evidence>
<feature type="non-terminal residue" evidence="1">
    <location>
        <position position="1"/>
    </location>
</feature>
<dbReference type="Proteomes" id="UP001529510">
    <property type="component" value="Unassembled WGS sequence"/>
</dbReference>
<dbReference type="EMBL" id="JAMKFB020000017">
    <property type="protein sequence ID" value="KAL0169498.1"/>
    <property type="molecule type" value="Genomic_DNA"/>
</dbReference>
<comment type="caution">
    <text evidence="1">The sequence shown here is derived from an EMBL/GenBank/DDBJ whole genome shotgun (WGS) entry which is preliminary data.</text>
</comment>
<accession>A0ABD0P5X7</accession>
<evidence type="ECO:0000313" key="2">
    <source>
        <dbReference type="Proteomes" id="UP001529510"/>
    </source>
</evidence>
<keyword evidence="2" id="KW-1185">Reference proteome</keyword>
<protein>
    <submittedName>
        <fullName evidence="1">Uncharacterized protein</fullName>
    </submittedName>
</protein>
<organism evidence="1 2">
    <name type="scientific">Cirrhinus mrigala</name>
    <name type="common">Mrigala</name>
    <dbReference type="NCBI Taxonomy" id="683832"/>
    <lineage>
        <taxon>Eukaryota</taxon>
        <taxon>Metazoa</taxon>
        <taxon>Chordata</taxon>
        <taxon>Craniata</taxon>
        <taxon>Vertebrata</taxon>
        <taxon>Euteleostomi</taxon>
        <taxon>Actinopterygii</taxon>
        <taxon>Neopterygii</taxon>
        <taxon>Teleostei</taxon>
        <taxon>Ostariophysi</taxon>
        <taxon>Cypriniformes</taxon>
        <taxon>Cyprinidae</taxon>
        <taxon>Labeoninae</taxon>
        <taxon>Labeonini</taxon>
        <taxon>Cirrhinus</taxon>
    </lineage>
</organism>
<name>A0ABD0P5X7_CIRMR</name>
<gene>
    <name evidence="1" type="ORF">M9458_034094</name>
</gene>
<reference evidence="1 2" key="1">
    <citation type="submission" date="2024-05" db="EMBL/GenBank/DDBJ databases">
        <title>Genome sequencing and assembly of Indian major carp, Cirrhinus mrigala (Hamilton, 1822).</title>
        <authorList>
            <person name="Mohindra V."/>
            <person name="Chowdhury L.M."/>
            <person name="Lal K."/>
            <person name="Jena J.K."/>
        </authorList>
    </citation>
    <scope>NUCLEOTIDE SEQUENCE [LARGE SCALE GENOMIC DNA]</scope>
    <source>
        <strain evidence="1">CM1030</strain>
        <tissue evidence="1">Blood</tissue>
    </source>
</reference>
<proteinExistence type="predicted"/>
<sequence>KRPSRWKKRHLHQCSRNCGAFSIQSRRIRHRSFNFPAERSCILPSDSLFKDRSRH</sequence>
<dbReference type="AlphaFoldDB" id="A0ABD0P5X7"/>